<feature type="domain" description="N-acetyltransferase" evidence="3">
    <location>
        <begin position="3"/>
        <end position="146"/>
    </location>
</feature>
<dbReference type="SUPFAM" id="SSF55729">
    <property type="entry name" value="Acyl-CoA N-acyltransferases (Nat)"/>
    <property type="match status" value="1"/>
</dbReference>
<dbReference type="KEGG" id="sgrg:L0C25_04730"/>
<evidence type="ECO:0000313" key="4">
    <source>
        <dbReference type="EMBL" id="UYM06383.1"/>
    </source>
</evidence>
<dbReference type="AlphaFoldDB" id="A0AA46TL14"/>
<accession>A0AA46TL14</accession>
<evidence type="ECO:0000256" key="2">
    <source>
        <dbReference type="ARBA" id="ARBA00023315"/>
    </source>
</evidence>
<name>A0AA46TL14_9ACTN</name>
<dbReference type="Gene3D" id="3.40.630.30">
    <property type="match status" value="1"/>
</dbReference>
<dbReference type="InterPro" id="IPR016181">
    <property type="entry name" value="Acyl_CoA_acyltransferase"/>
</dbReference>
<evidence type="ECO:0000313" key="5">
    <source>
        <dbReference type="Proteomes" id="UP001164390"/>
    </source>
</evidence>
<proteinExistence type="predicted"/>
<keyword evidence="5" id="KW-1185">Reference proteome</keyword>
<dbReference type="InterPro" id="IPR050832">
    <property type="entry name" value="Bact_Acetyltransf"/>
</dbReference>
<sequence length="148" mass="15999">MTLDIVIATGDGLEDWRAIHNEIIPTHPLSGADVAERAGRNRLTLGFLGDELVGNATVRPPLPDSSVATVIVRILPEYRRRGLGAAYLSAELTHARELGARRIETVVLASNEDGLAFASVHGFAEHDRYVLPGESIAFIDLHLPAEKS</sequence>
<dbReference type="Proteomes" id="UP001164390">
    <property type="component" value="Chromosome"/>
</dbReference>
<evidence type="ECO:0000259" key="3">
    <source>
        <dbReference type="PROSITE" id="PS51186"/>
    </source>
</evidence>
<keyword evidence="2" id="KW-0012">Acyltransferase</keyword>
<reference evidence="4" key="1">
    <citation type="submission" date="2022-01" db="EMBL/GenBank/DDBJ databases">
        <title>Nocardioidaceae gen. sp. A5X3R13.</title>
        <authorList>
            <person name="Lopez Marin M.A."/>
            <person name="Uhlik O."/>
        </authorList>
    </citation>
    <scope>NUCLEOTIDE SEQUENCE</scope>
    <source>
        <strain evidence="4">A5X3R13</strain>
    </source>
</reference>
<dbReference type="Pfam" id="PF00583">
    <property type="entry name" value="Acetyltransf_1"/>
    <property type="match status" value="1"/>
</dbReference>
<dbReference type="EMBL" id="CP094970">
    <property type="protein sequence ID" value="UYM06383.1"/>
    <property type="molecule type" value="Genomic_DNA"/>
</dbReference>
<gene>
    <name evidence="4" type="ORF">L0C25_04730</name>
</gene>
<keyword evidence="1" id="KW-0808">Transferase</keyword>
<dbReference type="CDD" id="cd04301">
    <property type="entry name" value="NAT_SF"/>
    <property type="match status" value="1"/>
</dbReference>
<dbReference type="PANTHER" id="PTHR43877">
    <property type="entry name" value="AMINOALKYLPHOSPHONATE N-ACETYLTRANSFERASE-RELATED-RELATED"/>
    <property type="match status" value="1"/>
</dbReference>
<dbReference type="InterPro" id="IPR000182">
    <property type="entry name" value="GNAT_dom"/>
</dbReference>
<organism evidence="4 5">
    <name type="scientific">Solicola gregarius</name>
    <dbReference type="NCBI Taxonomy" id="2908642"/>
    <lineage>
        <taxon>Bacteria</taxon>
        <taxon>Bacillati</taxon>
        <taxon>Actinomycetota</taxon>
        <taxon>Actinomycetes</taxon>
        <taxon>Propionibacteriales</taxon>
        <taxon>Nocardioidaceae</taxon>
        <taxon>Solicola</taxon>
    </lineage>
</organism>
<dbReference type="PROSITE" id="PS51186">
    <property type="entry name" value="GNAT"/>
    <property type="match status" value="1"/>
</dbReference>
<dbReference type="GO" id="GO:0016747">
    <property type="term" value="F:acyltransferase activity, transferring groups other than amino-acyl groups"/>
    <property type="evidence" value="ECO:0007669"/>
    <property type="project" value="InterPro"/>
</dbReference>
<dbReference type="RefSeq" id="WP_271635280.1">
    <property type="nucleotide sequence ID" value="NZ_CP094970.1"/>
</dbReference>
<protein>
    <submittedName>
        <fullName evidence="4">GNAT family N-acetyltransferase</fullName>
    </submittedName>
</protein>
<evidence type="ECO:0000256" key="1">
    <source>
        <dbReference type="ARBA" id="ARBA00022679"/>
    </source>
</evidence>